<evidence type="ECO:0000256" key="2">
    <source>
        <dbReference type="SAM" id="Phobius"/>
    </source>
</evidence>
<dbReference type="CDD" id="cd06971">
    <property type="entry name" value="PgpA"/>
    <property type="match status" value="1"/>
</dbReference>
<dbReference type="OrthoDB" id="9804091at2"/>
<comment type="cofactor">
    <cofactor evidence="1">
        <name>Mg(2+)</name>
        <dbReference type="ChEBI" id="CHEBI:18420"/>
    </cofactor>
</comment>
<accession>A0A7X2D448</accession>
<name>A0A7X2D448_9PROT</name>
<dbReference type="GO" id="GO:0009395">
    <property type="term" value="P:phospholipid catabolic process"/>
    <property type="evidence" value="ECO:0007669"/>
    <property type="project" value="UniProtKB-KW"/>
</dbReference>
<gene>
    <name evidence="4" type="ORF">GHC57_13595</name>
</gene>
<dbReference type="GO" id="GO:0008962">
    <property type="term" value="F:phosphatidylglycerophosphatase activity"/>
    <property type="evidence" value="ECO:0007669"/>
    <property type="project" value="UniProtKB-EC"/>
</dbReference>
<dbReference type="GO" id="GO:0046872">
    <property type="term" value="F:metal ion binding"/>
    <property type="evidence" value="ECO:0007669"/>
    <property type="project" value="UniProtKB-KW"/>
</dbReference>
<dbReference type="InterPro" id="IPR007686">
    <property type="entry name" value="YutG/PgpA"/>
</dbReference>
<dbReference type="InterPro" id="IPR036681">
    <property type="entry name" value="PgpA-like_sf"/>
</dbReference>
<keyword evidence="1" id="KW-0442">Lipid degradation</keyword>
<comment type="subcellular location">
    <subcellularLocation>
        <location evidence="1">Cell inner membrane</location>
        <topology evidence="1">Multi-pass membrane protein</topology>
    </subcellularLocation>
</comment>
<keyword evidence="1 2" id="KW-0812">Transmembrane</keyword>
<dbReference type="GO" id="GO:0005886">
    <property type="term" value="C:plasma membrane"/>
    <property type="evidence" value="ECO:0007669"/>
    <property type="project" value="UniProtKB-SubCell"/>
</dbReference>
<dbReference type="AlphaFoldDB" id="A0A7X2D448"/>
<comment type="caution">
    <text evidence="4">The sequence shown here is derived from an EMBL/GenBank/DDBJ whole genome shotgun (WGS) entry which is preliminary data.</text>
</comment>
<comment type="catalytic activity">
    <reaction evidence="1">
        <text>a 1,2-diacyl-sn-glycero-3-phospho-(1'-sn-glycero-3'-phosphate) + H2O = a 1,2-diacyl-sn-glycero-3-phospho-(1'-sn-glycerol) + phosphate</text>
        <dbReference type="Rhea" id="RHEA:33751"/>
        <dbReference type="ChEBI" id="CHEBI:15377"/>
        <dbReference type="ChEBI" id="CHEBI:43474"/>
        <dbReference type="ChEBI" id="CHEBI:60110"/>
        <dbReference type="ChEBI" id="CHEBI:64716"/>
        <dbReference type="EC" id="3.1.3.27"/>
    </reaction>
</comment>
<dbReference type="PANTHER" id="PTHR36305">
    <property type="entry name" value="PHOSPHATIDYLGLYCEROPHOSPHATASE A"/>
    <property type="match status" value="1"/>
</dbReference>
<keyword evidence="5" id="KW-1185">Reference proteome</keyword>
<dbReference type="Pfam" id="PF04608">
    <property type="entry name" value="PgpA"/>
    <property type="match status" value="1"/>
</dbReference>
<dbReference type="Proteomes" id="UP000434582">
    <property type="component" value="Unassembled WGS sequence"/>
</dbReference>
<comment type="function">
    <text evidence="1">Lipid phosphatase which dephosphorylates phosphatidylglycerophosphate (PGP) to phosphatidylglycerol (PG).</text>
</comment>
<keyword evidence="1" id="KW-0443">Lipid metabolism</keyword>
<feature type="transmembrane region" description="Helical" evidence="2">
    <location>
        <begin position="152"/>
        <end position="172"/>
    </location>
</feature>
<protein>
    <recommendedName>
        <fullName evidence="1">Phosphatidylglycerophosphatase A</fullName>
        <ecNumber evidence="1">3.1.3.27</ecNumber>
    </recommendedName>
    <alternativeName>
        <fullName evidence="1">Phosphatidylglycerolphosphate phosphatase A</fullName>
    </alternativeName>
</protein>
<keyword evidence="1" id="KW-0997">Cell inner membrane</keyword>
<keyword evidence="1" id="KW-1208">Phospholipid metabolism</keyword>
<keyword evidence="1 2" id="KW-0472">Membrane</keyword>
<dbReference type="PANTHER" id="PTHR36305:SF1">
    <property type="entry name" value="PHOSPHATIDYLGLYCEROPHOSPHATASE A"/>
    <property type="match status" value="1"/>
</dbReference>
<dbReference type="GO" id="GO:0006655">
    <property type="term" value="P:phosphatidylglycerol biosynthetic process"/>
    <property type="evidence" value="ECO:0007669"/>
    <property type="project" value="UniProtKB-UniPathway"/>
</dbReference>
<dbReference type="PIRSF" id="PIRSF006162">
    <property type="entry name" value="PgpA"/>
    <property type="match status" value="1"/>
</dbReference>
<feature type="domain" description="YutG/PgpA" evidence="3">
    <location>
        <begin position="26"/>
        <end position="165"/>
    </location>
</feature>
<keyword evidence="1" id="KW-0460">Magnesium</keyword>
<dbReference type="InterPro" id="IPR026037">
    <property type="entry name" value="PgpA"/>
</dbReference>
<keyword evidence="1" id="KW-1003">Cell membrane</keyword>
<feature type="transmembrane region" description="Helical" evidence="2">
    <location>
        <begin position="62"/>
        <end position="83"/>
    </location>
</feature>
<dbReference type="UniPathway" id="UPA00084">
    <property type="reaction ID" value="UER00504"/>
</dbReference>
<keyword evidence="1" id="KW-0378">Hydrolase</keyword>
<feature type="transmembrane region" description="Helical" evidence="2">
    <location>
        <begin position="103"/>
        <end position="126"/>
    </location>
</feature>
<proteinExistence type="predicted"/>
<reference evidence="4 5" key="1">
    <citation type="submission" date="2019-10" db="EMBL/GenBank/DDBJ databases">
        <title>Draft whole-genome sequence of the purple nonsulfur photosynthetic bacterium Roseospira navarrensis DSM 15114.</title>
        <authorList>
            <person name="Kyndt J.A."/>
            <person name="Meyer T.E."/>
        </authorList>
    </citation>
    <scope>NUCLEOTIDE SEQUENCE [LARGE SCALE GENOMIC DNA]</scope>
    <source>
        <strain evidence="4 5">DSM 15114</strain>
    </source>
</reference>
<evidence type="ECO:0000256" key="1">
    <source>
        <dbReference type="PIRNR" id="PIRNR006162"/>
    </source>
</evidence>
<keyword evidence="2" id="KW-1133">Transmembrane helix</keyword>
<evidence type="ECO:0000259" key="3">
    <source>
        <dbReference type="Pfam" id="PF04608"/>
    </source>
</evidence>
<evidence type="ECO:0000313" key="4">
    <source>
        <dbReference type="EMBL" id="MQX37553.1"/>
    </source>
</evidence>
<keyword evidence="1" id="KW-0479">Metal-binding</keyword>
<dbReference type="SUPFAM" id="SSF101307">
    <property type="entry name" value="YutG-like"/>
    <property type="match status" value="1"/>
</dbReference>
<evidence type="ECO:0000313" key="5">
    <source>
        <dbReference type="Proteomes" id="UP000434582"/>
    </source>
</evidence>
<dbReference type="EMBL" id="WIVE01000046">
    <property type="protein sequence ID" value="MQX37553.1"/>
    <property type="molecule type" value="Genomic_DNA"/>
</dbReference>
<dbReference type="RefSeq" id="WP_153345150.1">
    <property type="nucleotide sequence ID" value="NZ_WIVE01000046.1"/>
</dbReference>
<organism evidence="4 5">
    <name type="scientific">Roseospira navarrensis</name>
    <dbReference type="NCBI Taxonomy" id="140058"/>
    <lineage>
        <taxon>Bacteria</taxon>
        <taxon>Pseudomonadati</taxon>
        <taxon>Pseudomonadota</taxon>
        <taxon>Alphaproteobacteria</taxon>
        <taxon>Rhodospirillales</taxon>
        <taxon>Rhodospirillaceae</taxon>
        <taxon>Roseospira</taxon>
    </lineage>
</organism>
<comment type="pathway">
    <text evidence="1">Phospholipid metabolism; phosphatidylglycerol biosynthesis; phosphatidylglycerol from CDP-diacylglycerol: step 2/2.</text>
</comment>
<keyword evidence="1" id="KW-0595">Phospholipid degradation</keyword>
<dbReference type="EC" id="3.1.3.27" evidence="1"/>
<sequence>MTPPSSAPAPEPPSGPPRRVEGMAGWLAVWFGSGLSPWAPGTAGSLAALPFAWGFAWAGGPWGLLAAALVVFAVGLWASTVYARSVGRDDPGEVVIDEVAGQWLALVPAGLDPVLFGVGFVAFRVFDIAKPWPVGWLDRMVPGGLGIMADDMAAGVYAAVVVLAASTIRSLIA</sequence>